<organism evidence="1 2">
    <name type="scientific">Priestia koreensis</name>
    <dbReference type="NCBI Taxonomy" id="284581"/>
    <lineage>
        <taxon>Bacteria</taxon>
        <taxon>Bacillati</taxon>
        <taxon>Bacillota</taxon>
        <taxon>Bacilli</taxon>
        <taxon>Bacillales</taxon>
        <taxon>Bacillaceae</taxon>
        <taxon>Priestia</taxon>
    </lineage>
</organism>
<evidence type="ECO:0008006" key="3">
    <source>
        <dbReference type="Google" id="ProtNLM"/>
    </source>
</evidence>
<keyword evidence="2" id="KW-1185">Reference proteome</keyword>
<dbReference type="AlphaFoldDB" id="A0A0M0L6A3"/>
<dbReference type="Proteomes" id="UP000037558">
    <property type="component" value="Unassembled WGS sequence"/>
</dbReference>
<evidence type="ECO:0000313" key="2">
    <source>
        <dbReference type="Proteomes" id="UP000037558"/>
    </source>
</evidence>
<dbReference type="RefSeq" id="WP_053401483.1">
    <property type="nucleotide sequence ID" value="NZ_LILC01000013.1"/>
</dbReference>
<dbReference type="OrthoDB" id="2888950at2"/>
<accession>A0A0M0L6A3</accession>
<dbReference type="EMBL" id="LILC01000013">
    <property type="protein sequence ID" value="KOO46397.1"/>
    <property type="molecule type" value="Genomic_DNA"/>
</dbReference>
<evidence type="ECO:0000313" key="1">
    <source>
        <dbReference type="EMBL" id="KOO46397.1"/>
    </source>
</evidence>
<gene>
    <name evidence="1" type="ORF">AMD01_11215</name>
</gene>
<dbReference type="PATRIC" id="fig|284581.3.peg.2353"/>
<sequence>MRLPKKVYFIEKVEVVIQDPDWGESVYTDWQVTDDYFKAEIEPFSQKLALDRYGIAVDATNRIFCKHHQKFDGNLEDIQLSYENKWYDLKEMTTYDRHCELLVKRNFNERSDED</sequence>
<proteinExistence type="predicted"/>
<name>A0A0M0L6A3_9BACI</name>
<protein>
    <recommendedName>
        <fullName evidence="3">Phage head-tail adaptor</fullName>
    </recommendedName>
</protein>
<reference evidence="2" key="1">
    <citation type="submission" date="2015-08" db="EMBL/GenBank/DDBJ databases">
        <title>Fjat-14210 dsm16467.</title>
        <authorList>
            <person name="Liu B."/>
            <person name="Wang J."/>
            <person name="Zhu Y."/>
            <person name="Liu G."/>
            <person name="Chen Q."/>
            <person name="Chen Z."/>
            <person name="Lan J."/>
            <person name="Che J."/>
            <person name="Ge C."/>
            <person name="Shi H."/>
            <person name="Pan Z."/>
            <person name="Liu X."/>
        </authorList>
    </citation>
    <scope>NUCLEOTIDE SEQUENCE [LARGE SCALE GENOMIC DNA]</scope>
    <source>
        <strain evidence="2">DSM 16467</strain>
    </source>
</reference>
<comment type="caution">
    <text evidence="1">The sequence shown here is derived from an EMBL/GenBank/DDBJ whole genome shotgun (WGS) entry which is preliminary data.</text>
</comment>
<dbReference type="STRING" id="284581.AMD01_11215"/>